<dbReference type="SUPFAM" id="SSF111331">
    <property type="entry name" value="NAD kinase/diacylglycerol kinase-like"/>
    <property type="match status" value="1"/>
</dbReference>
<gene>
    <name evidence="6" type="ORF">RXV79_02115</name>
</gene>
<dbReference type="PANTHER" id="PTHR12358">
    <property type="entry name" value="SPHINGOSINE KINASE"/>
    <property type="match status" value="1"/>
</dbReference>
<evidence type="ECO:0000259" key="5">
    <source>
        <dbReference type="PROSITE" id="PS50146"/>
    </source>
</evidence>
<dbReference type="InterPro" id="IPR050187">
    <property type="entry name" value="Lipid_Phosphate_FormReg"/>
</dbReference>
<accession>A0ABZ0D0P4</accession>
<dbReference type="PANTHER" id="PTHR12358:SF54">
    <property type="entry name" value="SPHINGOSINE KINASE RELATED PROTEIN"/>
    <property type="match status" value="1"/>
</dbReference>
<dbReference type="InterPro" id="IPR017438">
    <property type="entry name" value="ATP-NAD_kinase_N"/>
</dbReference>
<keyword evidence="7" id="KW-1185">Reference proteome</keyword>
<organism evidence="6 7">
    <name type="scientific">Piscinibacter gummiphilus</name>
    <dbReference type="NCBI Taxonomy" id="946333"/>
    <lineage>
        <taxon>Bacteria</taxon>
        <taxon>Pseudomonadati</taxon>
        <taxon>Pseudomonadota</taxon>
        <taxon>Betaproteobacteria</taxon>
        <taxon>Burkholderiales</taxon>
        <taxon>Sphaerotilaceae</taxon>
        <taxon>Piscinibacter</taxon>
    </lineage>
</organism>
<evidence type="ECO:0000313" key="6">
    <source>
        <dbReference type="EMBL" id="WOB08865.1"/>
    </source>
</evidence>
<reference evidence="6 7" key="1">
    <citation type="submission" date="2023-10" db="EMBL/GenBank/DDBJ databases">
        <title>Bacteria for the degradation of biodegradable plastic PBAT(Polybutylene adipate terephthalate).</title>
        <authorList>
            <person name="Weon H.-Y."/>
            <person name="Yeon J."/>
        </authorList>
    </citation>
    <scope>NUCLEOTIDE SEQUENCE [LARGE SCALE GENOMIC DNA]</scope>
    <source>
        <strain evidence="6 7">SBD 7-3</strain>
    </source>
</reference>
<name>A0ABZ0D0P4_9BURK</name>
<proteinExistence type="predicted"/>
<protein>
    <submittedName>
        <fullName evidence="6">Diacylglycerol kinase family protein</fullName>
    </submittedName>
</protein>
<dbReference type="SMART" id="SM00046">
    <property type="entry name" value="DAGKc"/>
    <property type="match status" value="1"/>
</dbReference>
<dbReference type="EMBL" id="CP136336">
    <property type="protein sequence ID" value="WOB08865.1"/>
    <property type="molecule type" value="Genomic_DNA"/>
</dbReference>
<sequence length="326" mass="35590">MRHSSFHDSPLLVLLNAASGRDDAQATYALIGQQLAASGRRYRIEMVERGEDIPRTAQRLASQATAQGGVVVAAGGDGTINAVAQAAHDAGCPMGVLPQGTFNYFSRTHGIPQDTAAAIEAMLGAQAHPVQVGLINDRVFLVNASLGLYPDLLEDREAYKQRFGRSRVVALFAAGATLLREHRQLRLRIERGGAVRDVRSATLFVGNNRLQLEQVGLPEARAIDQGRVAAVMLKPTSTWGLVRLMWRSARAELAEMQEVEHFQFQHMTVQPWLPYGSRRVKVATDGEVSLMRAPLEFRVSPRPLYLLKPAVRPGAADVVEHAAAHL</sequence>
<feature type="domain" description="DAGKc" evidence="5">
    <location>
        <begin position="6"/>
        <end position="139"/>
    </location>
</feature>
<keyword evidence="1" id="KW-0808">Transferase</keyword>
<evidence type="ECO:0000256" key="4">
    <source>
        <dbReference type="ARBA" id="ARBA00022840"/>
    </source>
</evidence>
<dbReference type="RefSeq" id="WP_316701744.1">
    <property type="nucleotide sequence ID" value="NZ_CP136336.1"/>
</dbReference>
<dbReference type="Pfam" id="PF00781">
    <property type="entry name" value="DAGK_cat"/>
    <property type="match status" value="1"/>
</dbReference>
<dbReference type="Proteomes" id="UP001303946">
    <property type="component" value="Chromosome"/>
</dbReference>
<keyword evidence="3 6" id="KW-0418">Kinase</keyword>
<evidence type="ECO:0000256" key="2">
    <source>
        <dbReference type="ARBA" id="ARBA00022741"/>
    </source>
</evidence>
<dbReference type="GO" id="GO:0016301">
    <property type="term" value="F:kinase activity"/>
    <property type="evidence" value="ECO:0007669"/>
    <property type="project" value="UniProtKB-KW"/>
</dbReference>
<evidence type="ECO:0000256" key="3">
    <source>
        <dbReference type="ARBA" id="ARBA00022777"/>
    </source>
</evidence>
<keyword evidence="2" id="KW-0547">Nucleotide-binding</keyword>
<dbReference type="PROSITE" id="PS50146">
    <property type="entry name" value="DAGK"/>
    <property type="match status" value="1"/>
</dbReference>
<evidence type="ECO:0000256" key="1">
    <source>
        <dbReference type="ARBA" id="ARBA00022679"/>
    </source>
</evidence>
<dbReference type="InterPro" id="IPR016064">
    <property type="entry name" value="NAD/diacylglycerol_kinase_sf"/>
</dbReference>
<dbReference type="InterPro" id="IPR045540">
    <property type="entry name" value="YegS/DAGK_C"/>
</dbReference>
<dbReference type="Gene3D" id="2.60.200.40">
    <property type="match status" value="1"/>
</dbReference>
<evidence type="ECO:0000313" key="7">
    <source>
        <dbReference type="Proteomes" id="UP001303946"/>
    </source>
</evidence>
<dbReference type="InterPro" id="IPR001206">
    <property type="entry name" value="Diacylglycerol_kinase_cat_dom"/>
</dbReference>
<dbReference type="Gene3D" id="3.40.50.10330">
    <property type="entry name" value="Probable inorganic polyphosphate/atp-NAD kinase, domain 1"/>
    <property type="match status" value="1"/>
</dbReference>
<keyword evidence="4" id="KW-0067">ATP-binding</keyword>
<dbReference type="Pfam" id="PF19279">
    <property type="entry name" value="YegS_C"/>
    <property type="match status" value="1"/>
</dbReference>